<keyword evidence="8" id="KW-0812">Transmembrane</keyword>
<dbReference type="Gene3D" id="2.10.70.100">
    <property type="match status" value="1"/>
</dbReference>
<evidence type="ECO:0000256" key="12">
    <source>
        <dbReference type="ARBA" id="ARBA00022989"/>
    </source>
</evidence>
<dbReference type="InterPro" id="IPR000700">
    <property type="entry name" value="PAS-assoc_C"/>
</dbReference>
<evidence type="ECO:0000256" key="6">
    <source>
        <dbReference type="ARBA" id="ARBA00022553"/>
    </source>
</evidence>
<dbReference type="SUPFAM" id="SSF55781">
    <property type="entry name" value="GAF domain-like"/>
    <property type="match status" value="1"/>
</dbReference>
<evidence type="ECO:0000256" key="11">
    <source>
        <dbReference type="ARBA" id="ARBA00022777"/>
    </source>
</evidence>
<dbReference type="GO" id="GO:0000166">
    <property type="term" value="F:nucleotide binding"/>
    <property type="evidence" value="ECO:0007669"/>
    <property type="project" value="UniProtKB-KW"/>
</dbReference>
<organism evidence="16 17">
    <name type="scientific">Cyclobacterium qasimii</name>
    <dbReference type="NCBI Taxonomy" id="1350429"/>
    <lineage>
        <taxon>Bacteria</taxon>
        <taxon>Pseudomonadati</taxon>
        <taxon>Bacteroidota</taxon>
        <taxon>Cytophagia</taxon>
        <taxon>Cytophagales</taxon>
        <taxon>Cyclobacteriaceae</taxon>
        <taxon>Cyclobacterium</taxon>
    </lineage>
</organism>
<dbReference type="InterPro" id="IPR003018">
    <property type="entry name" value="GAF"/>
</dbReference>
<dbReference type="PROSITE" id="PS50112">
    <property type="entry name" value="PAS"/>
    <property type="match status" value="4"/>
</dbReference>
<keyword evidence="11" id="KW-0418">Kinase</keyword>
<sequence length="1364" mass="157620">MNILNSLNILILADIPEDYLEIKTIFKEIEGGKQQLYWSKSLTEIPEVKFDLIFYTINKSDIDLSESFSKLNCVLGQLPIIALTSNSDLNFTIKLLEHGAKDVLIKGDLNKAQLYKTVFIACDKLKKNKLSNHLPNASNKNLNHYLFNESQEPKFLCKADDLSIDQISEKGAELLKLTGKPIQFIYELFDDNKEDLIKSFTGNTSIKSKYTFQTVLLNSIELKKSVVLKVTAQRIEIGEESWVLFSCIDISELEEIKTSLEKNINRYQLVLQTTNNVTWEYDLINGELDWSDNFTAIYGHHTESVQNITKWSNKVHPDDRETILNSFNKALTGEKSKWQANYRFQKANGYFVYVFEQCIIIRDKNGKAIHAFGTMKDISKKKERQHQLSLMEKVVKSANDPILITEVDAINPAGPRIIFANDAFLLQTGYLREEIIGKSPRFLQGEKSNKKELKKLKKALINGYPCRIETINYKKDGTEFWVEFSVVPISNEKGVITNWISIQRQITDVVKKRQLEGVFKKMNMEVGQPKDLEDRYSALLKVILKFTGLEVAEGWITNIDNSKLNKVITCTNKAKFNDFSNVRSSFNKAEIGLSLPGIAWEKGEIVYWENLENKTEFIGLEELKKYGLHSAIGIPIHMNKSLVGVITLFTKKKQFQLEQQLPFFESLSNRLGLEIMRIKTENELKTIFEIIPNLLFVTDAKGLVIKGNIQASNTFECTEDELKGISFRNMIPIADRIEFDDFLIKIEQSRTIDEIDIPILINDQIKWINLTATFLPSESFIYCVGKDISHQKNLEDLIRRTNEIVRIGTWEVTLSQNKMYWSPMTKVIHDLGDEFEPELQDAINFYKEGYSRELIQEKVALAIKGEINYFDIDTQLITSKGRLVWVRVQAETEWLNGKLFRIYGSIQDINDRKKTEEEIMEAKMRYELASKASTIGVWDWNIEENAVVWDETMQKLNGRNISNSLVSYEEWIMGLHHDDQETQNSLIQEALLGTKDFNTQFRIILPDSGEVRFIKAIAYVVRNDSGEPVRMVGINYDVTEEVEYKTELERVNREREEILGSITDGFFSVDKKWKVTYWNNAAESILKMPRKNIVGKNLWDVYYDAIQLKFFSEFSTSMEKGEERRFVEYYPTVDIWLECSAFPKENGLVVYLKNITGRIKQQQKLAEIRLLQEHVINSTEDLIWAIDTEYNLIIANNAFINEIVNVTGKKYKLGDTLVNSNEDKIFNYWRNEFGKVLQGEQQNFTFETQGNLLKPKIFQIGMYPIIDNRSGITQITGVACFARDITDKVEHIKAIEKQNEKLRDIAWKQSHIVRAPVARIMGLINLQQNMNYTGEELDEILTYIKESTDELDHIIRDISNNTKA</sequence>
<evidence type="ECO:0000256" key="4">
    <source>
        <dbReference type="ARBA" id="ARBA00022475"/>
    </source>
</evidence>
<dbReference type="InterPro" id="IPR013655">
    <property type="entry name" value="PAS_fold_3"/>
</dbReference>
<evidence type="ECO:0000259" key="14">
    <source>
        <dbReference type="PROSITE" id="PS50112"/>
    </source>
</evidence>
<dbReference type="Pfam" id="PF13426">
    <property type="entry name" value="PAS_9"/>
    <property type="match status" value="1"/>
</dbReference>
<keyword evidence="7" id="KW-0808">Transferase</keyword>
<feature type="domain" description="PAS" evidence="14">
    <location>
        <begin position="387"/>
        <end position="463"/>
    </location>
</feature>
<dbReference type="InterPro" id="IPR029016">
    <property type="entry name" value="GAF-like_dom_sf"/>
</dbReference>
<dbReference type="GO" id="GO:0005886">
    <property type="term" value="C:plasma membrane"/>
    <property type="evidence" value="ECO:0007669"/>
    <property type="project" value="UniProtKB-SubCell"/>
</dbReference>
<evidence type="ECO:0000256" key="9">
    <source>
        <dbReference type="ARBA" id="ARBA00022737"/>
    </source>
</evidence>
<dbReference type="SMART" id="SM00091">
    <property type="entry name" value="PAS"/>
    <property type="match status" value="5"/>
</dbReference>
<dbReference type="Pfam" id="PF00989">
    <property type="entry name" value="PAS"/>
    <property type="match status" value="1"/>
</dbReference>
<dbReference type="PROSITE" id="PS50113">
    <property type="entry name" value="PAC"/>
    <property type="match status" value="4"/>
</dbReference>
<dbReference type="GO" id="GO:0000155">
    <property type="term" value="F:phosphorelay sensor kinase activity"/>
    <property type="evidence" value="ECO:0007669"/>
    <property type="project" value="InterPro"/>
</dbReference>
<dbReference type="InterPro" id="IPR052162">
    <property type="entry name" value="Sensor_kinase/Photoreceptor"/>
</dbReference>
<evidence type="ECO:0000256" key="13">
    <source>
        <dbReference type="ARBA" id="ARBA00023136"/>
    </source>
</evidence>
<comment type="caution">
    <text evidence="16">The sequence shown here is derived from an EMBL/GenBank/DDBJ whole genome shotgun (WGS) entry which is preliminary data.</text>
</comment>
<dbReference type="PANTHER" id="PTHR43304">
    <property type="entry name" value="PHYTOCHROME-LIKE PROTEIN CPH1"/>
    <property type="match status" value="1"/>
</dbReference>
<dbReference type="InterPro" id="IPR000014">
    <property type="entry name" value="PAS"/>
</dbReference>
<dbReference type="InterPro" id="IPR036097">
    <property type="entry name" value="HisK_dim/P_sf"/>
</dbReference>
<name>A0A512C718_9BACT</name>
<dbReference type="Pfam" id="PF08447">
    <property type="entry name" value="PAS_3"/>
    <property type="match status" value="2"/>
</dbReference>
<dbReference type="InterPro" id="IPR013767">
    <property type="entry name" value="PAS_fold"/>
</dbReference>
<dbReference type="Pfam" id="PF13185">
    <property type="entry name" value="GAF_2"/>
    <property type="match status" value="1"/>
</dbReference>
<evidence type="ECO:0000256" key="10">
    <source>
        <dbReference type="ARBA" id="ARBA00022741"/>
    </source>
</evidence>
<evidence type="ECO:0000313" key="16">
    <source>
        <dbReference type="EMBL" id="GEO19999.1"/>
    </source>
</evidence>
<gene>
    <name evidence="16" type="ORF">CQA01_05330</name>
</gene>
<dbReference type="GO" id="GO:0006355">
    <property type="term" value="P:regulation of DNA-templated transcription"/>
    <property type="evidence" value="ECO:0007669"/>
    <property type="project" value="InterPro"/>
</dbReference>
<feature type="domain" description="PAS" evidence="14">
    <location>
        <begin position="263"/>
        <end position="334"/>
    </location>
</feature>
<dbReference type="InterPro" id="IPR001610">
    <property type="entry name" value="PAC"/>
</dbReference>
<evidence type="ECO:0000256" key="1">
    <source>
        <dbReference type="ARBA" id="ARBA00000085"/>
    </source>
</evidence>
<dbReference type="SMART" id="SM00086">
    <property type="entry name" value="PAC"/>
    <property type="match status" value="4"/>
</dbReference>
<keyword evidence="17" id="KW-1185">Reference proteome</keyword>
<feature type="domain" description="PAC" evidence="15">
    <location>
        <begin position="997"/>
        <end position="1050"/>
    </location>
</feature>
<dbReference type="NCBIfam" id="TIGR00229">
    <property type="entry name" value="sensory_box"/>
    <property type="match status" value="2"/>
</dbReference>
<dbReference type="CDD" id="cd00130">
    <property type="entry name" value="PAS"/>
    <property type="match status" value="4"/>
</dbReference>
<keyword evidence="13" id="KW-0472">Membrane</keyword>
<evidence type="ECO:0000256" key="3">
    <source>
        <dbReference type="ARBA" id="ARBA00012438"/>
    </source>
</evidence>
<evidence type="ECO:0000313" key="17">
    <source>
        <dbReference type="Proteomes" id="UP000321301"/>
    </source>
</evidence>
<dbReference type="InterPro" id="IPR011006">
    <property type="entry name" value="CheY-like_superfamily"/>
</dbReference>
<keyword evidence="12" id="KW-1133">Transmembrane helix</keyword>
<dbReference type="Proteomes" id="UP000321301">
    <property type="component" value="Unassembled WGS sequence"/>
</dbReference>
<dbReference type="Gene3D" id="3.40.50.2300">
    <property type="match status" value="1"/>
</dbReference>
<evidence type="ECO:0000256" key="7">
    <source>
        <dbReference type="ARBA" id="ARBA00022679"/>
    </source>
</evidence>
<dbReference type="FunFam" id="2.10.70.100:FF:000001">
    <property type="entry name" value="Sensory transduction histidine kinase"/>
    <property type="match status" value="1"/>
</dbReference>
<dbReference type="Gene3D" id="3.30.450.40">
    <property type="match status" value="1"/>
</dbReference>
<protein>
    <recommendedName>
        <fullName evidence="3">histidine kinase</fullName>
        <ecNumber evidence="3">2.7.13.3</ecNumber>
    </recommendedName>
</protein>
<dbReference type="RefSeq" id="WP_146947008.1">
    <property type="nucleotide sequence ID" value="NZ_BJYV01000001.1"/>
</dbReference>
<keyword evidence="10" id="KW-0547">Nucleotide-binding</keyword>
<keyword evidence="5" id="KW-0997">Cell inner membrane</keyword>
<keyword evidence="9" id="KW-0677">Repeat</keyword>
<feature type="domain" description="PAC" evidence="15">
    <location>
        <begin position="870"/>
        <end position="921"/>
    </location>
</feature>
<feature type="domain" description="PAC" evidence="15">
    <location>
        <begin position="338"/>
        <end position="390"/>
    </location>
</feature>
<proteinExistence type="predicted"/>
<dbReference type="SUPFAM" id="SSF52172">
    <property type="entry name" value="CheY-like"/>
    <property type="match status" value="1"/>
</dbReference>
<keyword evidence="4" id="KW-1003">Cell membrane</keyword>
<evidence type="ECO:0000256" key="2">
    <source>
        <dbReference type="ARBA" id="ARBA00004429"/>
    </source>
</evidence>
<dbReference type="Gene3D" id="3.30.450.20">
    <property type="entry name" value="PAS domain"/>
    <property type="match status" value="7"/>
</dbReference>
<dbReference type="PANTHER" id="PTHR43304:SF1">
    <property type="entry name" value="PAC DOMAIN-CONTAINING PROTEIN"/>
    <property type="match status" value="1"/>
</dbReference>
<evidence type="ECO:0000256" key="5">
    <source>
        <dbReference type="ARBA" id="ARBA00022519"/>
    </source>
</evidence>
<reference evidence="16 17" key="1">
    <citation type="submission" date="2019-07" db="EMBL/GenBank/DDBJ databases">
        <title>Whole genome shotgun sequence of Cyclobacterium qasimii NBRC 106168.</title>
        <authorList>
            <person name="Hosoyama A."/>
            <person name="Uohara A."/>
            <person name="Ohji S."/>
            <person name="Ichikawa N."/>
        </authorList>
    </citation>
    <scope>NUCLEOTIDE SEQUENCE [LARGE SCALE GENOMIC DNA]</scope>
    <source>
        <strain evidence="16 17">NBRC 106168</strain>
    </source>
</reference>
<evidence type="ECO:0000256" key="8">
    <source>
        <dbReference type="ARBA" id="ARBA00022692"/>
    </source>
</evidence>
<feature type="domain" description="PAS" evidence="14">
    <location>
        <begin position="1051"/>
        <end position="1121"/>
    </location>
</feature>
<feature type="domain" description="PAS" evidence="14">
    <location>
        <begin position="680"/>
        <end position="724"/>
    </location>
</feature>
<keyword evidence="6" id="KW-0597">Phosphoprotein</keyword>
<comment type="catalytic activity">
    <reaction evidence="1">
        <text>ATP + protein L-histidine = ADP + protein N-phospho-L-histidine.</text>
        <dbReference type="EC" id="2.7.13.3"/>
    </reaction>
</comment>
<comment type="subcellular location">
    <subcellularLocation>
        <location evidence="2">Cell inner membrane</location>
        <topology evidence="2">Multi-pass membrane protein</topology>
    </subcellularLocation>
</comment>
<dbReference type="EMBL" id="BJYV01000001">
    <property type="protein sequence ID" value="GEO19999.1"/>
    <property type="molecule type" value="Genomic_DNA"/>
</dbReference>
<dbReference type="InterPro" id="IPR035965">
    <property type="entry name" value="PAS-like_dom_sf"/>
</dbReference>
<dbReference type="SUPFAM" id="SSF55785">
    <property type="entry name" value="PYP-like sensor domain (PAS domain)"/>
    <property type="match status" value="7"/>
</dbReference>
<dbReference type="SUPFAM" id="SSF47384">
    <property type="entry name" value="Homodimeric domain of signal transducing histidine kinase"/>
    <property type="match status" value="1"/>
</dbReference>
<dbReference type="SMART" id="SM00065">
    <property type="entry name" value="GAF"/>
    <property type="match status" value="1"/>
</dbReference>
<dbReference type="EC" id="2.7.13.3" evidence="3"/>
<evidence type="ECO:0000259" key="15">
    <source>
        <dbReference type="PROSITE" id="PS50113"/>
    </source>
</evidence>
<feature type="domain" description="PAC" evidence="15">
    <location>
        <begin position="464"/>
        <end position="518"/>
    </location>
</feature>
<accession>A0A512C718</accession>